<keyword evidence="7 13" id="KW-0798">TonB box</keyword>
<dbReference type="InterPro" id="IPR036942">
    <property type="entry name" value="Beta-barrel_TonB_sf"/>
</dbReference>
<dbReference type="EMBL" id="FNAG01000003">
    <property type="protein sequence ID" value="SDD51591.1"/>
    <property type="molecule type" value="Genomic_DNA"/>
</dbReference>
<evidence type="ECO:0000256" key="11">
    <source>
        <dbReference type="PROSITE-ProRule" id="PRU01360"/>
    </source>
</evidence>
<evidence type="ECO:0000256" key="2">
    <source>
        <dbReference type="ARBA" id="ARBA00008143"/>
    </source>
</evidence>
<keyword evidence="9 17" id="KW-0675">Receptor</keyword>
<dbReference type="Pfam" id="PF00593">
    <property type="entry name" value="TonB_dep_Rec_b-barrel"/>
    <property type="match status" value="1"/>
</dbReference>
<dbReference type="Gene3D" id="2.40.170.20">
    <property type="entry name" value="TonB-dependent receptor, beta-barrel domain"/>
    <property type="match status" value="1"/>
</dbReference>
<sequence length="745" mass="81891">MTAALQRPLPRAIALALSLSTLMTPTGPTHAEASADATRLDQIVVVARRAPEPLSQVVSSVSLVDREQFEARLAVDAADLVRYVPGLRMDSEPNRFGSQGVSIRGLGGNRVRVEIDGVPLPEAFAVGQFAAAGRDFGELAGIERIEVLRGPASTLYGSDALAGIVAIRSREADSLLAMSGSDRHVGLQAGYAGRDASRQLGFTHAFAGDHGLQSVLVASLREAGTPGNRGRTPAEDANPTDREARSLLGKLGRGFGEHGQWELGFEHQRSAVQTDVVSQRFAPGRFTTTYKLLGDDAQRRDRISLKTNWEASLLGFDRIEALFYAQDSETRQDTEQFRLADRTTPFESLRWRRFDFTQRDLGLDLLGMRSFSTGAAAHALLAGLELERNRYQGERDGLETNLRNGSTSTVVLGERFPVRDFPTSIGERRALFVQDEITLGRFALIPGLRYDQYRLDARPDAMFVEDYPEFAVVDGSEDRLTGKLGLRFAATENSQLFLQYARGFRAPPFSDLNIGLSLTLLNYEVRPNPELKPETSHGFEAGWRYAGERVHATLSAYRNDYRDLIESRANLGVDPATGALVFQSINRDRARIEGVELEVEWDLAGLAESLEGFRVQGALATADGEDTRRGRPLNSVDPDTAVLGLNYAADSGRWGTEFIATGVRGKDALDESAGALFAPPGHAVFDAFAWWQVHDRLRLNLGLFNLGDRRYWRWANVRGLAANTPNLGFYSQPGRSVSVSVDLRF</sequence>
<keyword evidence="3 11" id="KW-0813">Transport</keyword>
<evidence type="ECO:0000256" key="14">
    <source>
        <dbReference type="SAM" id="SignalP"/>
    </source>
</evidence>
<keyword evidence="10 11" id="KW-0998">Cell outer membrane</keyword>
<dbReference type="Gene3D" id="2.170.130.10">
    <property type="entry name" value="TonB-dependent receptor, plug domain"/>
    <property type="match status" value="1"/>
</dbReference>
<comment type="similarity">
    <text evidence="2">Belongs to the TonB-dependent receptor family. Hemoglobin/haptoglobin binding protein subfamily.</text>
</comment>
<dbReference type="GO" id="GO:0044718">
    <property type="term" value="P:siderophore transmembrane transport"/>
    <property type="evidence" value="ECO:0007669"/>
    <property type="project" value="TreeGrafter"/>
</dbReference>
<evidence type="ECO:0000259" key="16">
    <source>
        <dbReference type="Pfam" id="PF07715"/>
    </source>
</evidence>
<evidence type="ECO:0000313" key="17">
    <source>
        <dbReference type="EMBL" id="SDD51591.1"/>
    </source>
</evidence>
<keyword evidence="4 11" id="KW-1134">Transmembrane beta strand</keyword>
<dbReference type="InterPro" id="IPR010917">
    <property type="entry name" value="TonB_rcpt_CS"/>
</dbReference>
<feature type="chain" id="PRO_5011769622" evidence="14">
    <location>
        <begin position="32"/>
        <end position="745"/>
    </location>
</feature>
<protein>
    <submittedName>
        <fullName evidence="17">Hemoglobin/transferrin/lactoferrin receptor protein</fullName>
    </submittedName>
</protein>
<dbReference type="CDD" id="cd01347">
    <property type="entry name" value="ligand_gated_channel"/>
    <property type="match status" value="1"/>
</dbReference>
<dbReference type="AlphaFoldDB" id="A0A1G6VDK4"/>
<evidence type="ECO:0000256" key="4">
    <source>
        <dbReference type="ARBA" id="ARBA00022452"/>
    </source>
</evidence>
<dbReference type="NCBIfam" id="TIGR01785">
    <property type="entry name" value="TonB-hemin"/>
    <property type="match status" value="1"/>
</dbReference>
<evidence type="ECO:0000313" key="18">
    <source>
        <dbReference type="Proteomes" id="UP000199603"/>
    </source>
</evidence>
<dbReference type="PROSITE" id="PS52016">
    <property type="entry name" value="TONB_DEPENDENT_REC_3"/>
    <property type="match status" value="1"/>
</dbReference>
<dbReference type="PANTHER" id="PTHR30069">
    <property type="entry name" value="TONB-DEPENDENT OUTER MEMBRANE RECEPTOR"/>
    <property type="match status" value="1"/>
</dbReference>
<accession>A0A1G6VDK4</accession>
<keyword evidence="6 14" id="KW-0732">Signal</keyword>
<feature type="short sequence motif" description="TonB C-terminal box" evidence="12">
    <location>
        <begin position="728"/>
        <end position="745"/>
    </location>
</feature>
<evidence type="ECO:0000256" key="10">
    <source>
        <dbReference type="ARBA" id="ARBA00023237"/>
    </source>
</evidence>
<dbReference type="RefSeq" id="WP_091240991.1">
    <property type="nucleotide sequence ID" value="NZ_FNAG01000003.1"/>
</dbReference>
<keyword evidence="5 11" id="KW-0812">Transmembrane</keyword>
<feature type="domain" description="TonB-dependent receptor-like beta-barrel" evidence="15">
    <location>
        <begin position="285"/>
        <end position="706"/>
    </location>
</feature>
<proteinExistence type="inferred from homology"/>
<dbReference type="SUPFAM" id="SSF56935">
    <property type="entry name" value="Porins"/>
    <property type="match status" value="1"/>
</dbReference>
<reference evidence="17 18" key="1">
    <citation type="submission" date="2016-10" db="EMBL/GenBank/DDBJ databases">
        <authorList>
            <person name="de Groot N.N."/>
        </authorList>
    </citation>
    <scope>NUCLEOTIDE SEQUENCE [LARGE SCALE GENOMIC DNA]</scope>
    <source>
        <strain evidence="17 18">DSM 16957</strain>
    </source>
</reference>
<dbReference type="PANTHER" id="PTHR30069:SF29">
    <property type="entry name" value="HEMOGLOBIN AND HEMOGLOBIN-HAPTOGLOBIN-BINDING PROTEIN 1-RELATED"/>
    <property type="match status" value="1"/>
</dbReference>
<dbReference type="GO" id="GO:0009279">
    <property type="term" value="C:cell outer membrane"/>
    <property type="evidence" value="ECO:0007669"/>
    <property type="project" value="UniProtKB-SubCell"/>
</dbReference>
<dbReference type="GO" id="GO:0015232">
    <property type="term" value="F:heme transmembrane transporter activity"/>
    <property type="evidence" value="ECO:0007669"/>
    <property type="project" value="InterPro"/>
</dbReference>
<dbReference type="GO" id="GO:0015344">
    <property type="term" value="F:siderophore uptake transmembrane transporter activity"/>
    <property type="evidence" value="ECO:0007669"/>
    <property type="project" value="TreeGrafter"/>
</dbReference>
<dbReference type="OrthoDB" id="9764669at2"/>
<keyword evidence="8 11" id="KW-0472">Membrane</keyword>
<dbReference type="STRING" id="265719.SAMN04488509_10321"/>
<dbReference type="InterPro" id="IPR010949">
    <property type="entry name" value="TonB_Hb/transfer/lactofer_rcpt"/>
</dbReference>
<evidence type="ECO:0000256" key="8">
    <source>
        <dbReference type="ARBA" id="ARBA00023136"/>
    </source>
</evidence>
<evidence type="ECO:0000256" key="7">
    <source>
        <dbReference type="ARBA" id="ARBA00023077"/>
    </source>
</evidence>
<evidence type="ECO:0000256" key="6">
    <source>
        <dbReference type="ARBA" id="ARBA00022729"/>
    </source>
</evidence>
<keyword evidence="18" id="KW-1185">Reference proteome</keyword>
<evidence type="ECO:0000256" key="1">
    <source>
        <dbReference type="ARBA" id="ARBA00004571"/>
    </source>
</evidence>
<evidence type="ECO:0000256" key="5">
    <source>
        <dbReference type="ARBA" id="ARBA00022692"/>
    </source>
</evidence>
<dbReference type="Pfam" id="PF07715">
    <property type="entry name" value="Plug"/>
    <property type="match status" value="1"/>
</dbReference>
<evidence type="ECO:0000256" key="13">
    <source>
        <dbReference type="RuleBase" id="RU003357"/>
    </source>
</evidence>
<dbReference type="InterPro" id="IPR012910">
    <property type="entry name" value="Plug_dom"/>
</dbReference>
<dbReference type="InterPro" id="IPR039426">
    <property type="entry name" value="TonB-dep_rcpt-like"/>
</dbReference>
<dbReference type="PROSITE" id="PS01156">
    <property type="entry name" value="TONB_DEPENDENT_REC_2"/>
    <property type="match status" value="1"/>
</dbReference>
<feature type="domain" description="TonB-dependent receptor plug" evidence="16">
    <location>
        <begin position="55"/>
        <end position="164"/>
    </location>
</feature>
<dbReference type="InterPro" id="IPR037066">
    <property type="entry name" value="Plug_dom_sf"/>
</dbReference>
<name>A0A1G6VDK4_9GAMM</name>
<dbReference type="NCBIfam" id="TIGR01786">
    <property type="entry name" value="TonB-hemlactrns"/>
    <property type="match status" value="1"/>
</dbReference>
<comment type="subcellular location">
    <subcellularLocation>
        <location evidence="1 11">Cell outer membrane</location>
        <topology evidence="1 11">Multi-pass membrane protein</topology>
    </subcellularLocation>
</comment>
<gene>
    <name evidence="17" type="ORF">SAMN04488509_10321</name>
</gene>
<dbReference type="Proteomes" id="UP000199603">
    <property type="component" value="Unassembled WGS sequence"/>
</dbReference>
<feature type="signal peptide" evidence="14">
    <location>
        <begin position="1"/>
        <end position="31"/>
    </location>
</feature>
<evidence type="ECO:0000259" key="15">
    <source>
        <dbReference type="Pfam" id="PF00593"/>
    </source>
</evidence>
<evidence type="ECO:0000256" key="3">
    <source>
        <dbReference type="ARBA" id="ARBA00022448"/>
    </source>
</evidence>
<dbReference type="InterPro" id="IPR000531">
    <property type="entry name" value="Beta-barrel_TonB"/>
</dbReference>
<evidence type="ECO:0000256" key="9">
    <source>
        <dbReference type="ARBA" id="ARBA00023170"/>
    </source>
</evidence>
<evidence type="ECO:0000256" key="12">
    <source>
        <dbReference type="PROSITE-ProRule" id="PRU10144"/>
    </source>
</evidence>
<dbReference type="InterPro" id="IPR011276">
    <property type="entry name" value="TonB_haem/Hb_rcpt"/>
</dbReference>
<organism evidence="17 18">
    <name type="scientific">Aquimonas voraii</name>
    <dbReference type="NCBI Taxonomy" id="265719"/>
    <lineage>
        <taxon>Bacteria</taxon>
        <taxon>Pseudomonadati</taxon>
        <taxon>Pseudomonadota</taxon>
        <taxon>Gammaproteobacteria</taxon>
        <taxon>Lysobacterales</taxon>
        <taxon>Lysobacteraceae</taxon>
        <taxon>Aquimonas</taxon>
    </lineage>
</organism>